<sequence>MIVPHHGQAIKSIRIPIRVVKITAAVLCMLLVALVGGVVNYRHTVNTAQAEKAELERLRQVNGAQLAQIEQLAKATAALQEDMNRLNQLDAEIRRLVNAEEAGPSRSGVSRPTAGHGGQGGPVVKPQLGEIAAVVNDLQQIAKVREQSLETLRDRLIERNARLAATPSIWPASGEVTSRFGWRSSPWGGGSDWHPGIDIAGDYGTPIVAAADGVVTYSGWYGGYGKMVQIDHGNGIVTIYGHNSQNLVETGQRVKKGEIIAYMGSTGVSTGPHVHYEVRVGGTAVNPANFL</sequence>
<dbReference type="PANTHER" id="PTHR21666:SF270">
    <property type="entry name" value="MUREIN HYDROLASE ACTIVATOR ENVC"/>
    <property type="match status" value="1"/>
</dbReference>
<feature type="transmembrane region" description="Helical" evidence="3">
    <location>
        <begin position="20"/>
        <end position="39"/>
    </location>
</feature>
<feature type="domain" description="M23ase beta-sheet core" evidence="4">
    <location>
        <begin position="194"/>
        <end position="287"/>
    </location>
</feature>
<dbReference type="InterPro" id="IPR016047">
    <property type="entry name" value="M23ase_b-sheet_dom"/>
</dbReference>
<evidence type="ECO:0000256" key="3">
    <source>
        <dbReference type="SAM" id="Phobius"/>
    </source>
</evidence>
<dbReference type="InterPro" id="IPR050570">
    <property type="entry name" value="Cell_wall_metabolism_enzyme"/>
</dbReference>
<organism evidence="5 6">
    <name type="scientific">Sporolituus thermophilus DSM 23256</name>
    <dbReference type="NCBI Taxonomy" id="1123285"/>
    <lineage>
        <taxon>Bacteria</taxon>
        <taxon>Bacillati</taxon>
        <taxon>Bacillota</taxon>
        <taxon>Negativicutes</taxon>
        <taxon>Selenomonadales</taxon>
        <taxon>Sporomusaceae</taxon>
        <taxon>Sporolituus</taxon>
    </lineage>
</organism>
<reference evidence="6" key="1">
    <citation type="submission" date="2016-10" db="EMBL/GenBank/DDBJ databases">
        <authorList>
            <person name="Varghese N."/>
            <person name="Submissions S."/>
        </authorList>
    </citation>
    <scope>NUCLEOTIDE SEQUENCE [LARGE SCALE GENOMIC DNA]</scope>
    <source>
        <strain evidence="6">DSM 23256</strain>
    </source>
</reference>
<keyword evidence="3" id="KW-0472">Membrane</keyword>
<accession>A0A1G7L2Q6</accession>
<dbReference type="AlphaFoldDB" id="A0A1G7L2Q6"/>
<feature type="region of interest" description="Disordered" evidence="2">
    <location>
        <begin position="100"/>
        <end position="122"/>
    </location>
</feature>
<dbReference type="Gene3D" id="2.70.70.10">
    <property type="entry name" value="Glucose Permease (Domain IIA)"/>
    <property type="match status" value="1"/>
</dbReference>
<dbReference type="PANTHER" id="PTHR21666">
    <property type="entry name" value="PEPTIDASE-RELATED"/>
    <property type="match status" value="1"/>
</dbReference>
<evidence type="ECO:0000259" key="4">
    <source>
        <dbReference type="Pfam" id="PF01551"/>
    </source>
</evidence>
<evidence type="ECO:0000313" key="6">
    <source>
        <dbReference type="Proteomes" id="UP000243333"/>
    </source>
</evidence>
<evidence type="ECO:0000256" key="1">
    <source>
        <dbReference type="SAM" id="Coils"/>
    </source>
</evidence>
<dbReference type="GO" id="GO:0004222">
    <property type="term" value="F:metalloendopeptidase activity"/>
    <property type="evidence" value="ECO:0007669"/>
    <property type="project" value="TreeGrafter"/>
</dbReference>
<dbReference type="Proteomes" id="UP000243333">
    <property type="component" value="Unassembled WGS sequence"/>
</dbReference>
<dbReference type="STRING" id="1123285.SAMN05660235_01612"/>
<protein>
    <submittedName>
        <fullName evidence="5">Murein DD-endopeptidase MepM and murein hydrolase activator NlpD, contain LysM domain</fullName>
    </submittedName>
</protein>
<keyword evidence="3" id="KW-0812">Transmembrane</keyword>
<keyword evidence="5" id="KW-0378">Hydrolase</keyword>
<feature type="coiled-coil region" evidence="1">
    <location>
        <begin position="38"/>
        <end position="99"/>
    </location>
</feature>
<keyword evidence="1" id="KW-0175">Coiled coil</keyword>
<evidence type="ECO:0000256" key="2">
    <source>
        <dbReference type="SAM" id="MobiDB-lite"/>
    </source>
</evidence>
<dbReference type="Pfam" id="PF01551">
    <property type="entry name" value="Peptidase_M23"/>
    <property type="match status" value="1"/>
</dbReference>
<dbReference type="CDD" id="cd12797">
    <property type="entry name" value="M23_peptidase"/>
    <property type="match status" value="1"/>
</dbReference>
<keyword evidence="3" id="KW-1133">Transmembrane helix</keyword>
<dbReference type="EMBL" id="FNBU01000010">
    <property type="protein sequence ID" value="SDF43767.1"/>
    <property type="molecule type" value="Genomic_DNA"/>
</dbReference>
<keyword evidence="6" id="KW-1185">Reference proteome</keyword>
<dbReference type="SUPFAM" id="SSF51261">
    <property type="entry name" value="Duplicated hybrid motif"/>
    <property type="match status" value="1"/>
</dbReference>
<gene>
    <name evidence="5" type="ORF">SAMN05660235_01612</name>
</gene>
<evidence type="ECO:0000313" key="5">
    <source>
        <dbReference type="EMBL" id="SDF43767.1"/>
    </source>
</evidence>
<dbReference type="InterPro" id="IPR011055">
    <property type="entry name" value="Dup_hybrid_motif"/>
</dbReference>
<dbReference type="FunFam" id="2.70.70.10:FF:000006">
    <property type="entry name" value="M23 family peptidase"/>
    <property type="match status" value="1"/>
</dbReference>
<proteinExistence type="predicted"/>
<dbReference type="RefSeq" id="WP_245690350.1">
    <property type="nucleotide sequence ID" value="NZ_FNBU01000010.1"/>
</dbReference>
<name>A0A1G7L2Q6_9FIRM</name>